<keyword evidence="2" id="KW-1133">Transmembrane helix</keyword>
<organism evidence="4 5">
    <name type="scientific">Sinanodonta woodiana</name>
    <name type="common">Chinese pond mussel</name>
    <name type="synonym">Anodonta woodiana</name>
    <dbReference type="NCBI Taxonomy" id="1069815"/>
    <lineage>
        <taxon>Eukaryota</taxon>
        <taxon>Metazoa</taxon>
        <taxon>Spiralia</taxon>
        <taxon>Lophotrochozoa</taxon>
        <taxon>Mollusca</taxon>
        <taxon>Bivalvia</taxon>
        <taxon>Autobranchia</taxon>
        <taxon>Heteroconchia</taxon>
        <taxon>Palaeoheterodonta</taxon>
        <taxon>Unionida</taxon>
        <taxon>Unionoidea</taxon>
        <taxon>Unionidae</taxon>
        <taxon>Unioninae</taxon>
        <taxon>Sinanodonta</taxon>
    </lineage>
</organism>
<evidence type="ECO:0000313" key="5">
    <source>
        <dbReference type="Proteomes" id="UP001634394"/>
    </source>
</evidence>
<feature type="signal peptide" evidence="3">
    <location>
        <begin position="1"/>
        <end position="19"/>
    </location>
</feature>
<keyword evidence="2" id="KW-0812">Transmembrane</keyword>
<dbReference type="Proteomes" id="UP001634394">
    <property type="component" value="Unassembled WGS sequence"/>
</dbReference>
<feature type="region of interest" description="Disordered" evidence="1">
    <location>
        <begin position="167"/>
        <end position="188"/>
    </location>
</feature>
<dbReference type="AlphaFoldDB" id="A0ABD3XES1"/>
<keyword evidence="2" id="KW-0472">Membrane</keyword>
<evidence type="ECO:0000256" key="2">
    <source>
        <dbReference type="SAM" id="Phobius"/>
    </source>
</evidence>
<feature type="compositionally biased region" description="Polar residues" evidence="1">
    <location>
        <begin position="167"/>
        <end position="185"/>
    </location>
</feature>
<name>A0ABD3XES1_SINWO</name>
<feature type="transmembrane region" description="Helical" evidence="2">
    <location>
        <begin position="192"/>
        <end position="212"/>
    </location>
</feature>
<evidence type="ECO:0000256" key="3">
    <source>
        <dbReference type="SAM" id="SignalP"/>
    </source>
</evidence>
<proteinExistence type="predicted"/>
<feature type="compositionally biased region" description="Polar residues" evidence="1">
    <location>
        <begin position="230"/>
        <end position="239"/>
    </location>
</feature>
<keyword evidence="5" id="KW-1185">Reference proteome</keyword>
<feature type="region of interest" description="Disordered" evidence="1">
    <location>
        <begin position="222"/>
        <end position="251"/>
    </location>
</feature>
<comment type="caution">
    <text evidence="4">The sequence shown here is derived from an EMBL/GenBank/DDBJ whole genome shotgun (WGS) entry which is preliminary data.</text>
</comment>
<protein>
    <submittedName>
        <fullName evidence="4">Uncharacterized protein</fullName>
    </submittedName>
</protein>
<evidence type="ECO:0000313" key="4">
    <source>
        <dbReference type="EMBL" id="KAL3884769.1"/>
    </source>
</evidence>
<feature type="chain" id="PRO_5044770124" evidence="3">
    <location>
        <begin position="20"/>
        <end position="471"/>
    </location>
</feature>
<evidence type="ECO:0000256" key="1">
    <source>
        <dbReference type="SAM" id="MobiDB-lite"/>
    </source>
</evidence>
<keyword evidence="3" id="KW-0732">Signal</keyword>
<reference evidence="4 5" key="1">
    <citation type="submission" date="2024-11" db="EMBL/GenBank/DDBJ databases">
        <title>Chromosome-level genome assembly of the freshwater bivalve Anodonta woodiana.</title>
        <authorList>
            <person name="Chen X."/>
        </authorList>
    </citation>
    <scope>NUCLEOTIDE SEQUENCE [LARGE SCALE GENOMIC DNA]</scope>
    <source>
        <strain evidence="4">MN2024</strain>
        <tissue evidence="4">Gills</tissue>
    </source>
</reference>
<gene>
    <name evidence="4" type="ORF">ACJMK2_024873</name>
</gene>
<sequence>MATVTTICVILVMFGTGQTNEYICHNQTQNLFSSHEFLIVLYAAIHNMLSAYQMTLTTYNCRILSGQVFKPMTMTFMCNNTNTSTIRVAKNHSFGYLDYIIYDVARKNCIYTNYSQNLNNRIESCVFNNTNFNLILRELVWQDKGYYTAWDDQGLHLDSLLVRITDNNTSSQPGTSTPDSASLNSGHEKPSVHLVSSIVVVLVAAVIAIVTVRKIRQNKLPKTTTNNLTDRNGNPNTADSSRKRHFEEANSPKTTALCLTKINNSDNPTDFTNNKSHTKVKHYYTRGIKSKSPTTANNKFEMHSCGSLAKHFQSETNHEYNSTNKYGKLKTEIHLDKSHLNSTKSITDPSFEYDYVVQGTWMTSRAPTPDPIATKQCKVIVMTDDSNNVWHKNEDPSTLYVNVSQKRTKTHFTDSRDEQESLDLNIERIAASRFIEVKSAVSADFKRRGVPQNLNYELARNVSDDSSAFEI</sequence>
<dbReference type="EMBL" id="JBJQND010000002">
    <property type="protein sequence ID" value="KAL3884769.1"/>
    <property type="molecule type" value="Genomic_DNA"/>
</dbReference>
<accession>A0ABD3XES1</accession>